<gene>
    <name evidence="16" type="ORF">DC041_0009500</name>
</gene>
<dbReference type="InterPro" id="IPR053956">
    <property type="entry name" value="NPC1_MLD"/>
</dbReference>
<keyword evidence="3" id="KW-0813">Transport</keyword>
<feature type="domain" description="SSD" evidence="15">
    <location>
        <begin position="712"/>
        <end position="929"/>
    </location>
</feature>
<dbReference type="Proteomes" id="UP000290809">
    <property type="component" value="Unassembled WGS sequence"/>
</dbReference>
<evidence type="ECO:0000256" key="7">
    <source>
        <dbReference type="ARBA" id="ARBA00023055"/>
    </source>
</evidence>
<name>A0A430QCJ6_SCHBO</name>
<keyword evidence="10" id="KW-0325">Glycoprotein</keyword>
<feature type="transmembrane region" description="Helical" evidence="13">
    <location>
        <begin position="1319"/>
        <end position="1341"/>
    </location>
</feature>
<evidence type="ECO:0000256" key="4">
    <source>
        <dbReference type="ARBA" id="ARBA00022692"/>
    </source>
</evidence>
<sequence length="1817" mass="201435">MKRHENQKVVCFILWIHSVSSDCIWYGICDSSDPVHPRYCSYNGTAKALSNDGFKTLSSLCPNYAVGNSKVCCDENQLNYFSKSASLAAMLLKRCPACFANFRLLFCAMTCDPNQAQFITPTINGKLVESITYTLTDHMADTFFNSCKVCFILWIHSVSSDCIWYGICDSSDPVHPRYCSYNGTAKALSNDGFKTLSSLCPNYAVGNSKVCCDENQLNYFSKSASLAAMLLKRCPACFANFRLLFCAMTCDPNQAQFITPTINGKLVESITYTLTDHMADTFFNSCKEVTFGSSRAISLMCGTADCTRQLLLENLGKSTDGGRSPFDIRFNVVNSSIYKNFQTIRPFDSLAYQCNQRVPKRASDPGGPACSCMDCSSACSSEPPDLPPQPSEPTKIFDIDVYLFSGYIVFSILTIGFVTYQMTKLVYGYNSASISSCCTSDSDREHLIQQQQTQSENQPEGRISLLARLTAYFNEILTKMFALHGRLIARHPIIILFISLGIILGLSGGLAFLQVTTDPVELWSGKESRSRLEKNYFDQQFGAFYRIEQIIVRPKNNSNFTHKALGDASGDAIFGAGLNKDFLLKRRDDFDLPINDYLDHLMFCTEAPLSTYGSPLDPTAGCLSSSGMPVLPQVALGSFNASFYNGSAAVVLTFLVNNNPDPKSIHVQKAKLWESKYLQLIKEWKLKNTEIIVSFTAERSVEDEIERQSNSDISTIAISYIVMFIYVSLFLGTYRSFKTILVDMRITLGLAGVLIVLASVLASIGFWSYLNLPITLIIVEVIPFLVLAIGVDNIFILVHEFEHSHNRSINDINLLKQYIHQYNNDNKQKNHSNSSTLNLTQNEQNHYDDQDQLNNFNEPIKQLVEDRIAESMGSIGPSILLTSLSESVAFFCGALTTMPAVRVFALYAAMAIVFNFLLQIFAFVALLTLDGRRYVARRFDVLFCFKLKHEFDNINETQQFNTSNHHSPLTSNNDVNKTNLTTGQNNRKVFSSDTSHSWLHYAVANYLSPVILSGWARPCIIIISLAWICFAASILPNGLHLILDQKLSMPTDSYMLDYFNALNNDLRVGPPVYFVITEGHNFTTLDGQNQVCGGTGCYNTSLLEKISSAALYPNRSWIVSPASSWIDDYFDWIDPSGSSLCCRINRNTHKFCPPDLVDNNCIPCPVYLDDGRPNALDFNHYLPYFLSENPGSNCPKGGKAAYSTGVRLLRDNITGSVTVGANYFMAYHGVLKKPDDYVNALKAARYYANKITQSWYATTDNYMNGPIRRNTVFPYSVFYVFYEQYLTLGNEAAFQLGICLLAIFVVTLVFFGFDIVATLMVIFGVVYIVISVSAVMVLWSITLNALSLVNLVVALGISVEFCAHIVRSFTISVLPTRVERAKESLSEMGSSNSIGLWEDMINKTSKLSASLKTVIQCIGGFLEAFQKIADCAYGSNCGLKDLGSSMTRFCLRERGLESRLRTFNSQLTECLTAPLVDRLEEWKRSVAQLDRENGKEWRRAKSELQRATCELEKLSKRSRRKGSSASSCTVGGINGSVDSSSHNEIYAFSTMQSIDSNNNTVLHSGDNMHLNFVQHDLILKQQTLAELERVSLRRAVVEERRRFAELLTCLKPVLDSKLAIFGDVSLFEESIQAITHSLYDPNQIPSDIEEAIDYAVGLVTSNVLCDRKYSTSFGSGTRSDSRCTIRSTKHSTSSTTIGNGLEYSNSTGLSCHASELSLQSSISVSTNGSWNNSNNNCISGGSGSNYSQSTIHASEQHCDVLNPTQNSGATDNLLSHTTGGGVGDSFSLFENPEGSISGESGSLGRPVPNSVLDSINP</sequence>
<dbReference type="InterPro" id="IPR027267">
    <property type="entry name" value="AH/BAR_dom_sf"/>
</dbReference>
<feature type="compositionally biased region" description="Low complexity" evidence="12">
    <location>
        <begin position="1793"/>
        <end position="1804"/>
    </location>
</feature>
<dbReference type="PANTHER" id="PTHR45727">
    <property type="entry name" value="NPC INTRACELLULAR CHOLESTEROL TRANSPORTER 1"/>
    <property type="match status" value="1"/>
</dbReference>
<dbReference type="SUPFAM" id="SSF82866">
    <property type="entry name" value="Multidrug efflux transporter AcrB transmembrane domain"/>
    <property type="match status" value="2"/>
</dbReference>
<feature type="region of interest" description="Disordered" evidence="12">
    <location>
        <begin position="1784"/>
        <end position="1817"/>
    </location>
</feature>
<dbReference type="InterPro" id="IPR013606">
    <property type="entry name" value="I-BAR_dom"/>
</dbReference>
<keyword evidence="8 13" id="KW-0472">Membrane</keyword>
<protein>
    <submittedName>
        <fullName evidence="16">Niemann-Pick C1 protein</fullName>
    </submittedName>
</protein>
<evidence type="ECO:0000313" key="16">
    <source>
        <dbReference type="EMBL" id="RTG85393.1"/>
    </source>
</evidence>
<dbReference type="Gene3D" id="1.20.1270.60">
    <property type="entry name" value="Arfaptin homology (AH) domain/BAR domain"/>
    <property type="match status" value="1"/>
</dbReference>
<dbReference type="GO" id="GO:0005886">
    <property type="term" value="C:plasma membrane"/>
    <property type="evidence" value="ECO:0007669"/>
    <property type="project" value="TreeGrafter"/>
</dbReference>
<dbReference type="SUPFAM" id="SSF103657">
    <property type="entry name" value="BAR/IMD domain-like"/>
    <property type="match status" value="1"/>
</dbReference>
<feature type="transmembrane region" description="Helical" evidence="13">
    <location>
        <begin position="1292"/>
        <end position="1313"/>
    </location>
</feature>
<keyword evidence="5 14" id="KW-0732">Signal</keyword>
<evidence type="ECO:0000256" key="3">
    <source>
        <dbReference type="ARBA" id="ARBA00022448"/>
    </source>
</evidence>
<feature type="transmembrane region" description="Helical" evidence="13">
    <location>
        <begin position="746"/>
        <end position="770"/>
    </location>
</feature>
<dbReference type="InterPro" id="IPR053958">
    <property type="entry name" value="HMGCR/SNAP/NPC1-like_SSD"/>
</dbReference>
<dbReference type="InterPro" id="IPR000731">
    <property type="entry name" value="SSD"/>
</dbReference>
<dbReference type="GO" id="GO:0015918">
    <property type="term" value="P:sterol transport"/>
    <property type="evidence" value="ECO:0007669"/>
    <property type="project" value="TreeGrafter"/>
</dbReference>
<evidence type="ECO:0000256" key="14">
    <source>
        <dbReference type="SAM" id="SignalP"/>
    </source>
</evidence>
<keyword evidence="17" id="KW-1185">Reference proteome</keyword>
<evidence type="ECO:0000256" key="13">
    <source>
        <dbReference type="SAM" id="Phobius"/>
    </source>
</evidence>
<dbReference type="PROSITE" id="PS50156">
    <property type="entry name" value="SSD"/>
    <property type="match status" value="1"/>
</dbReference>
<evidence type="ECO:0000313" key="17">
    <source>
        <dbReference type="Proteomes" id="UP000290809"/>
    </source>
</evidence>
<dbReference type="Pfam" id="PF16414">
    <property type="entry name" value="NPC1_N"/>
    <property type="match status" value="2"/>
</dbReference>
<comment type="caution">
    <text evidence="16">The sequence shown here is derived from an EMBL/GenBank/DDBJ whole genome shotgun (WGS) entry which is preliminary data.</text>
</comment>
<accession>A0A430QCJ6</accession>
<evidence type="ECO:0000259" key="15">
    <source>
        <dbReference type="PROSITE" id="PS50156"/>
    </source>
</evidence>
<evidence type="ECO:0000256" key="9">
    <source>
        <dbReference type="ARBA" id="ARBA00023157"/>
    </source>
</evidence>
<feature type="transmembrane region" description="Helical" evidence="13">
    <location>
        <begin position="904"/>
        <end position="929"/>
    </location>
</feature>
<dbReference type="Pfam" id="PF22314">
    <property type="entry name" value="NPC1_MLD"/>
    <property type="match status" value="2"/>
</dbReference>
<comment type="catalytic activity">
    <reaction evidence="11">
        <text>cholesterol(in) = cholesterol(out)</text>
        <dbReference type="Rhea" id="RHEA:39747"/>
        <dbReference type="ChEBI" id="CHEBI:16113"/>
    </reaction>
</comment>
<feature type="chain" id="PRO_5019473562" evidence="14">
    <location>
        <begin position="22"/>
        <end position="1817"/>
    </location>
</feature>
<feature type="transmembrane region" description="Helical" evidence="13">
    <location>
        <begin position="879"/>
        <end position="898"/>
    </location>
</feature>
<feature type="region of interest" description="Disordered" evidence="12">
    <location>
        <begin position="1672"/>
        <end position="1699"/>
    </location>
</feature>
<dbReference type="Pfam" id="PF08397">
    <property type="entry name" value="IMD"/>
    <property type="match status" value="1"/>
</dbReference>
<keyword evidence="4 13" id="KW-0812">Transmembrane</keyword>
<evidence type="ECO:0000256" key="10">
    <source>
        <dbReference type="ARBA" id="ARBA00023180"/>
    </source>
</evidence>
<evidence type="ECO:0000256" key="6">
    <source>
        <dbReference type="ARBA" id="ARBA00022989"/>
    </source>
</evidence>
<evidence type="ECO:0000256" key="5">
    <source>
        <dbReference type="ARBA" id="ARBA00022729"/>
    </source>
</evidence>
<dbReference type="GO" id="GO:0030299">
    <property type="term" value="P:intestinal cholesterol absorption"/>
    <property type="evidence" value="ECO:0007669"/>
    <property type="project" value="TreeGrafter"/>
</dbReference>
<evidence type="ECO:0000256" key="11">
    <source>
        <dbReference type="ARBA" id="ARBA00034049"/>
    </source>
</evidence>
<feature type="transmembrane region" description="Helical" evidence="13">
    <location>
        <begin position="776"/>
        <end position="798"/>
    </location>
</feature>
<keyword evidence="9" id="KW-1015">Disulfide bond</keyword>
<keyword evidence="6 13" id="KW-1133">Transmembrane helix</keyword>
<proteinExistence type="inferred from homology"/>
<feature type="transmembrane region" description="Helical" evidence="13">
    <location>
        <begin position="1021"/>
        <end position="1043"/>
    </location>
</feature>
<organism evidence="16 17">
    <name type="scientific">Schistosoma bovis</name>
    <name type="common">Blood fluke</name>
    <dbReference type="NCBI Taxonomy" id="6184"/>
    <lineage>
        <taxon>Eukaryota</taxon>
        <taxon>Metazoa</taxon>
        <taxon>Spiralia</taxon>
        <taxon>Lophotrochozoa</taxon>
        <taxon>Platyhelminthes</taxon>
        <taxon>Trematoda</taxon>
        <taxon>Digenea</taxon>
        <taxon>Strigeidida</taxon>
        <taxon>Schistosomatoidea</taxon>
        <taxon>Schistosomatidae</taxon>
        <taxon>Schistosoma</taxon>
    </lineage>
</organism>
<dbReference type="Gene3D" id="1.20.1640.10">
    <property type="entry name" value="Multidrug efflux transporter AcrB transmembrane domain"/>
    <property type="match status" value="1"/>
</dbReference>
<comment type="subcellular location">
    <subcellularLocation>
        <location evidence="1">Membrane</location>
        <topology evidence="1">Multi-pass membrane protein</topology>
    </subcellularLocation>
</comment>
<dbReference type="GO" id="GO:0015485">
    <property type="term" value="F:cholesterol binding"/>
    <property type="evidence" value="ECO:0007669"/>
    <property type="project" value="TreeGrafter"/>
</dbReference>
<evidence type="ECO:0000256" key="12">
    <source>
        <dbReference type="SAM" id="MobiDB-lite"/>
    </source>
</evidence>
<feature type="non-terminal residue" evidence="16">
    <location>
        <position position="1817"/>
    </location>
</feature>
<evidence type="ECO:0000256" key="8">
    <source>
        <dbReference type="ARBA" id="ARBA00023136"/>
    </source>
</evidence>
<keyword evidence="7" id="KW-0445">Lipid transport</keyword>
<dbReference type="PANTHER" id="PTHR45727:SF2">
    <property type="entry name" value="NPC INTRACELLULAR CHOLESTEROL TRANSPORTER 1"/>
    <property type="match status" value="1"/>
</dbReference>
<evidence type="ECO:0000256" key="2">
    <source>
        <dbReference type="ARBA" id="ARBA00005585"/>
    </source>
</evidence>
<dbReference type="STRING" id="6184.A0A430QCJ6"/>
<feature type="transmembrane region" description="Helical" evidence="13">
    <location>
        <begin position="401"/>
        <end position="420"/>
    </location>
</feature>
<feature type="signal peptide" evidence="14">
    <location>
        <begin position="1"/>
        <end position="21"/>
    </location>
</feature>
<dbReference type="InterPro" id="IPR032190">
    <property type="entry name" value="NPC1_N"/>
</dbReference>
<comment type="similarity">
    <text evidence="2">Belongs to the patched family.</text>
</comment>
<dbReference type="GO" id="GO:0042632">
    <property type="term" value="P:cholesterol homeostasis"/>
    <property type="evidence" value="ECO:0007669"/>
    <property type="project" value="TreeGrafter"/>
</dbReference>
<dbReference type="Pfam" id="PF12349">
    <property type="entry name" value="Sterol-sensing"/>
    <property type="match status" value="2"/>
</dbReference>
<reference evidence="16 17" key="1">
    <citation type="journal article" date="2019" name="PLoS Pathog.">
        <title>Genome sequence of the bovine parasite Schistosoma bovis Tanzania.</title>
        <authorList>
            <person name="Oey H."/>
            <person name="Zakrzewski M."/>
            <person name="Gobert G."/>
            <person name="Gravermann K."/>
            <person name="Stoye J."/>
            <person name="Jones M."/>
            <person name="Mcmanus D."/>
            <person name="Krause L."/>
        </authorList>
    </citation>
    <scope>NUCLEOTIDE SEQUENCE [LARGE SCALE GENOMIC DNA]</scope>
    <source>
        <strain evidence="16 17">TAN1997</strain>
    </source>
</reference>
<feature type="transmembrane region" description="Helical" evidence="13">
    <location>
        <begin position="493"/>
        <end position="513"/>
    </location>
</feature>
<dbReference type="GO" id="GO:0007009">
    <property type="term" value="P:plasma membrane organization"/>
    <property type="evidence" value="ECO:0007669"/>
    <property type="project" value="InterPro"/>
</dbReference>
<feature type="transmembrane region" description="Helical" evidence="13">
    <location>
        <begin position="713"/>
        <end position="734"/>
    </location>
</feature>
<evidence type="ECO:0000256" key="1">
    <source>
        <dbReference type="ARBA" id="ARBA00004141"/>
    </source>
</evidence>
<dbReference type="EMBL" id="QMKO01001983">
    <property type="protein sequence ID" value="RTG85393.1"/>
    <property type="molecule type" value="Genomic_DNA"/>
</dbReference>